<feature type="region of interest" description="Disordered" evidence="1">
    <location>
        <begin position="93"/>
        <end position="119"/>
    </location>
</feature>
<organism evidence="2 3">
    <name type="scientific">Streptomyces bangladeshensis</name>
    <dbReference type="NCBI Taxonomy" id="295352"/>
    <lineage>
        <taxon>Bacteria</taxon>
        <taxon>Bacillati</taxon>
        <taxon>Actinomycetota</taxon>
        <taxon>Actinomycetes</taxon>
        <taxon>Kitasatosporales</taxon>
        <taxon>Streptomycetaceae</taxon>
        <taxon>Streptomyces</taxon>
    </lineage>
</organism>
<accession>A0ABP5NBA8</accession>
<comment type="caution">
    <text evidence="2">The sequence shown here is derived from an EMBL/GenBank/DDBJ whole genome shotgun (WGS) entry which is preliminary data.</text>
</comment>
<feature type="compositionally biased region" description="Basic and acidic residues" evidence="1">
    <location>
        <begin position="7"/>
        <end position="20"/>
    </location>
</feature>
<keyword evidence="3" id="KW-1185">Reference proteome</keyword>
<gene>
    <name evidence="2" type="ORF">GCM10009787_23900</name>
</gene>
<evidence type="ECO:0000313" key="2">
    <source>
        <dbReference type="EMBL" id="GAA2195110.1"/>
    </source>
</evidence>
<feature type="compositionally biased region" description="Low complexity" evidence="1">
    <location>
        <begin position="106"/>
        <end position="119"/>
    </location>
</feature>
<sequence length="119" mass="13238">MRGIPSARREARGPQERDAGNPRFAWPPIRMCPNDHSSECRRSRAENGSVACRMRDKDHSDLPECPGVSGQTYLHIRALAALCIEVHTSRKGRKCPYGRFSARRTSPSPSGSVPVPVER</sequence>
<dbReference type="EMBL" id="BAAAOQ010000007">
    <property type="protein sequence ID" value="GAA2195110.1"/>
    <property type="molecule type" value="Genomic_DNA"/>
</dbReference>
<name>A0ABP5NBA8_9ACTN</name>
<protein>
    <submittedName>
        <fullName evidence="2">Uncharacterized protein</fullName>
    </submittedName>
</protein>
<evidence type="ECO:0000256" key="1">
    <source>
        <dbReference type="SAM" id="MobiDB-lite"/>
    </source>
</evidence>
<reference evidence="3" key="1">
    <citation type="journal article" date="2019" name="Int. J. Syst. Evol. Microbiol.">
        <title>The Global Catalogue of Microorganisms (GCM) 10K type strain sequencing project: providing services to taxonomists for standard genome sequencing and annotation.</title>
        <authorList>
            <consortium name="The Broad Institute Genomics Platform"/>
            <consortium name="The Broad Institute Genome Sequencing Center for Infectious Disease"/>
            <person name="Wu L."/>
            <person name="Ma J."/>
        </authorList>
    </citation>
    <scope>NUCLEOTIDE SEQUENCE [LARGE SCALE GENOMIC DNA]</scope>
    <source>
        <strain evidence="3">JCM 14924</strain>
    </source>
</reference>
<evidence type="ECO:0000313" key="3">
    <source>
        <dbReference type="Proteomes" id="UP001501391"/>
    </source>
</evidence>
<proteinExistence type="predicted"/>
<dbReference type="Proteomes" id="UP001501391">
    <property type="component" value="Unassembled WGS sequence"/>
</dbReference>
<feature type="region of interest" description="Disordered" evidence="1">
    <location>
        <begin position="1"/>
        <end position="28"/>
    </location>
</feature>